<feature type="domain" description="DUF4708" evidence="2">
    <location>
        <begin position="7"/>
        <end position="280"/>
    </location>
</feature>
<evidence type="ECO:0000256" key="1">
    <source>
        <dbReference type="SAM" id="MobiDB-lite"/>
    </source>
</evidence>
<evidence type="ECO:0000313" key="6">
    <source>
        <dbReference type="RefSeq" id="XP_039242624.1"/>
    </source>
</evidence>
<keyword evidence="3" id="KW-1185">Reference proteome</keyword>
<dbReference type="Proteomes" id="UP000504627">
    <property type="component" value="Unplaced"/>
</dbReference>
<feature type="compositionally biased region" description="Polar residues" evidence="1">
    <location>
        <begin position="525"/>
        <end position="534"/>
    </location>
</feature>
<evidence type="ECO:0000313" key="5">
    <source>
        <dbReference type="RefSeq" id="XP_039242623.1"/>
    </source>
</evidence>
<dbReference type="GeneID" id="114001108"/>
<dbReference type="RefSeq" id="XP_039242623.1">
    <property type="nucleotide sequence ID" value="XM_039386689.1"/>
</dbReference>
<evidence type="ECO:0000313" key="8">
    <source>
        <dbReference type="RefSeq" id="XP_039242626.1"/>
    </source>
</evidence>
<feature type="region of interest" description="Disordered" evidence="1">
    <location>
        <begin position="523"/>
        <end position="548"/>
    </location>
</feature>
<evidence type="ECO:0000259" key="2">
    <source>
        <dbReference type="Pfam" id="PF15813"/>
    </source>
</evidence>
<evidence type="ECO:0000313" key="7">
    <source>
        <dbReference type="RefSeq" id="XP_039242625.1"/>
    </source>
</evidence>
<evidence type="ECO:0000313" key="3">
    <source>
        <dbReference type="Proteomes" id="UP000504627"/>
    </source>
</evidence>
<dbReference type="CTD" id="109316758"/>
<protein>
    <submittedName>
        <fullName evidence="4 5">Uncharacterized protein C18orf63 homolog isoform X1</fullName>
    </submittedName>
</protein>
<dbReference type="RefSeq" id="XP_039242624.1">
    <property type="nucleotide sequence ID" value="XM_039386690.1"/>
</dbReference>
<dbReference type="RefSeq" id="XP_039242622.1">
    <property type="nucleotide sequence ID" value="XM_039386688.1"/>
</dbReference>
<reference evidence="4 5" key="1">
    <citation type="submission" date="2025-04" db="UniProtKB">
        <authorList>
            <consortium name="RefSeq"/>
        </authorList>
    </citation>
    <scope>IDENTIFICATION</scope>
    <source>
        <tissue evidence="4 5">Muscle</tissue>
    </source>
</reference>
<dbReference type="PANTHER" id="PTHR28495">
    <property type="entry name" value="HYPOTHETICAL PROTEIN LOC100359752"/>
    <property type="match status" value="1"/>
</dbReference>
<gene>
    <name evidence="4 5 6 7 8" type="primary">CUNH18orf63</name>
</gene>
<evidence type="ECO:0000313" key="4">
    <source>
        <dbReference type="RefSeq" id="XP_039242622.1"/>
    </source>
</evidence>
<feature type="compositionally biased region" description="Low complexity" evidence="1">
    <location>
        <begin position="535"/>
        <end position="546"/>
    </location>
</feature>
<dbReference type="RefSeq" id="XP_039242625.1">
    <property type="nucleotide sequence ID" value="XM_039386691.1"/>
</dbReference>
<accession>A0A7R5KPZ7</accession>
<name>A0A7R5KPZ7_9PASS</name>
<dbReference type="Pfam" id="PF15813">
    <property type="entry name" value="DUF4708"/>
    <property type="match status" value="1"/>
</dbReference>
<proteinExistence type="predicted"/>
<dbReference type="AlphaFoldDB" id="A0A7R5KPZ7"/>
<dbReference type="PANTHER" id="PTHR28495:SF1">
    <property type="entry name" value="GENE, 17266-RELATED"/>
    <property type="match status" value="1"/>
</dbReference>
<organism evidence="3 7">
    <name type="scientific">Pipra filicauda</name>
    <name type="common">Wire-tailed manakin</name>
    <dbReference type="NCBI Taxonomy" id="649802"/>
    <lineage>
        <taxon>Eukaryota</taxon>
        <taxon>Metazoa</taxon>
        <taxon>Chordata</taxon>
        <taxon>Craniata</taxon>
        <taxon>Vertebrata</taxon>
        <taxon>Euteleostomi</taxon>
        <taxon>Archelosauria</taxon>
        <taxon>Archosauria</taxon>
        <taxon>Dinosauria</taxon>
        <taxon>Saurischia</taxon>
        <taxon>Theropoda</taxon>
        <taxon>Coelurosauria</taxon>
        <taxon>Aves</taxon>
        <taxon>Neognathae</taxon>
        <taxon>Neoaves</taxon>
        <taxon>Telluraves</taxon>
        <taxon>Australaves</taxon>
        <taxon>Passeriformes</taxon>
        <taxon>Pipridae</taxon>
        <taxon>Pipra</taxon>
    </lineage>
</organism>
<dbReference type="RefSeq" id="XP_039242626.1">
    <property type="nucleotide sequence ID" value="XM_039386692.1"/>
</dbReference>
<dbReference type="InterPro" id="IPR031643">
    <property type="entry name" value="DUF4708"/>
</dbReference>
<sequence>MNKTRHQSLFFVSLPELQKLCAATVTLSSQIPEAETRNTQIKTCRQLLFLYQEILSAPVTGTLNQISVVMAIPFYNSGICQAYVERQGATLEGPQTVTPAILQTCLSYTLTARLAPKWNKAGHLLVQGKDFLSHSGRQNAVVVDLNVSERQLCISVEACSIRLPPPELGDFNISENTVKLFDSNENTVIHQHSILSNWCYVLPSMKMGQIINISHIIPPESPFHSYKEFQVHWKSLYGYILPEDLEETKIYLSVYFKPIGERFFTYPLSCVRSQPVQYFPRTDAESVVNSFVSDMKSNLSQLCGFPVKMTSKALYGTQELSKALEIKSKHMKLDGEMVCVVSLTQAPPRNPTLPRLPSPCSAENSHWMERLLKEPGTRSFSSSSEGAGEVSTEAAEKSMNNKQIPGVPELPVAKSLGIPVNSAFELPPPKVSKIIPIFKGKLMQMNGKATNQMDRKKRENAERPIKVMGVSSSVLTVHKSSITQVFKQDQNLPVKNPTDSSIFQVMKTKTHRKHGTPIFRWKTESGGQITNSDFSENSTSGGNSSEVNHKKTNSSFFLKNVGPVLQKSNTSLSLNAYESPISSARRGKKFASQNTVQVLQEQLQSEEVRSQICKLDNEITNSSLSLQQTKRSNKGMGLNIHESVFKGIVCIARSEENKASCHSKDYIAKTTSHHSKSNFEQMITGNKYLTCETLTSELTSSVKENNMEESVKKGCARRRQHVPGKTGKLRNLFELVLNKTNHNQDKANINHWLCYFRPSFKMFVSRKRHY</sequence>
<feature type="region of interest" description="Disordered" evidence="1">
    <location>
        <begin position="375"/>
        <end position="406"/>
    </location>
</feature>